<sequence length="63" mass="7229">MEVKATVIVWLPDYELLWRISYTGARKNLDAKLLQGEGASSLTLWQLRIYEIDSQALFLKDTG</sequence>
<evidence type="ECO:0000313" key="2">
    <source>
        <dbReference type="Proteomes" id="UP000240476"/>
    </source>
</evidence>
<gene>
    <name evidence="1" type="ORF">C9383_25480</name>
</gene>
<proteinExistence type="predicted"/>
<dbReference type="AlphaFoldDB" id="A0A2T4FFT6"/>
<reference evidence="1 2" key="1">
    <citation type="submission" date="2018-03" db="EMBL/GenBank/DDBJ databases">
        <title>Draft genome sequence of the type strain of Pseudomonas palleroniana LMG 23076, isolated from rice in Cameroon.</title>
        <authorList>
            <person name="Tambong J.T."/>
        </authorList>
    </citation>
    <scope>NUCLEOTIDE SEQUENCE [LARGE SCALE GENOMIC DNA]</scope>
    <source>
        <strain evidence="1 2">LMG 23076</strain>
    </source>
</reference>
<dbReference type="EMBL" id="PYWX01000071">
    <property type="protein sequence ID" value="PTC22257.1"/>
    <property type="molecule type" value="Genomic_DNA"/>
</dbReference>
<name>A0A2T4FFT6_9PSED</name>
<accession>A0A2T4FFT6</accession>
<organism evidence="1 2">
    <name type="scientific">Pseudomonas palleroniana</name>
    <dbReference type="NCBI Taxonomy" id="191390"/>
    <lineage>
        <taxon>Bacteria</taxon>
        <taxon>Pseudomonadati</taxon>
        <taxon>Pseudomonadota</taxon>
        <taxon>Gammaproteobacteria</taxon>
        <taxon>Pseudomonadales</taxon>
        <taxon>Pseudomonadaceae</taxon>
        <taxon>Pseudomonas</taxon>
    </lineage>
</organism>
<keyword evidence="2" id="KW-1185">Reference proteome</keyword>
<protein>
    <submittedName>
        <fullName evidence="1">Uncharacterized protein</fullName>
    </submittedName>
</protein>
<evidence type="ECO:0000313" key="1">
    <source>
        <dbReference type="EMBL" id="PTC22257.1"/>
    </source>
</evidence>
<comment type="caution">
    <text evidence="1">The sequence shown here is derived from an EMBL/GenBank/DDBJ whole genome shotgun (WGS) entry which is preliminary data.</text>
</comment>
<dbReference type="Proteomes" id="UP000240476">
    <property type="component" value="Unassembled WGS sequence"/>
</dbReference>